<dbReference type="InterPro" id="IPR000292">
    <property type="entry name" value="For/NO2_transpt"/>
</dbReference>
<keyword evidence="3 5" id="KW-1133">Transmembrane helix</keyword>
<dbReference type="GO" id="GO:0015499">
    <property type="term" value="F:formate transmembrane transporter activity"/>
    <property type="evidence" value="ECO:0007669"/>
    <property type="project" value="TreeGrafter"/>
</dbReference>
<dbReference type="PANTHER" id="PTHR30520:SF8">
    <property type="entry name" value="NITRITE TRANSPORTER NIRC"/>
    <property type="match status" value="1"/>
</dbReference>
<keyword evidence="4 5" id="KW-0472">Membrane</keyword>
<keyword evidence="7" id="KW-1185">Reference proteome</keyword>
<evidence type="ECO:0000256" key="5">
    <source>
        <dbReference type="SAM" id="Phobius"/>
    </source>
</evidence>
<dbReference type="Proteomes" id="UP000076852">
    <property type="component" value="Chromosome 2"/>
</dbReference>
<evidence type="ECO:0000313" key="7">
    <source>
        <dbReference type="Proteomes" id="UP000076852"/>
    </source>
</evidence>
<gene>
    <name evidence="6" type="ORF">AYM40_30285</name>
</gene>
<dbReference type="PROSITE" id="PS51257">
    <property type="entry name" value="PROKAR_LIPOPROTEIN"/>
    <property type="match status" value="1"/>
</dbReference>
<reference evidence="6 7" key="1">
    <citation type="journal article" date="2016" name="Gene">
        <title>PacBio SMRT assembly of a complex multi-replicon genome reveals chlorocatechol degradative operon in a region of genome plasticity.</title>
        <authorList>
            <person name="Ricker N."/>
            <person name="Shen S.Y."/>
            <person name="Goordial J."/>
            <person name="Jin S."/>
            <person name="Fulthorpe R.R."/>
        </authorList>
    </citation>
    <scope>NUCLEOTIDE SEQUENCE [LARGE SCALE GENOMIC DNA]</scope>
    <source>
        <strain evidence="6 7">OLGA172</strain>
    </source>
</reference>
<proteinExistence type="predicted"/>
<evidence type="ECO:0000313" key="6">
    <source>
        <dbReference type="EMBL" id="ANB76498.1"/>
    </source>
</evidence>
<evidence type="ECO:0000256" key="4">
    <source>
        <dbReference type="ARBA" id="ARBA00023136"/>
    </source>
</evidence>
<feature type="transmembrane region" description="Helical" evidence="5">
    <location>
        <begin position="7"/>
        <end position="38"/>
    </location>
</feature>
<name>A0A160FUN8_9BURK</name>
<comment type="subcellular location">
    <subcellularLocation>
        <location evidence="1">Membrane</location>
        <topology evidence="1">Multi-pass membrane protein</topology>
    </subcellularLocation>
</comment>
<protein>
    <submittedName>
        <fullName evidence="6">Uncharacterized protein</fullName>
    </submittedName>
</protein>
<keyword evidence="2 5" id="KW-0812">Transmembrane</keyword>
<dbReference type="KEGG" id="buz:AYM40_30285"/>
<dbReference type="RefSeq" id="WP_063499721.1">
    <property type="nucleotide sequence ID" value="NZ_CP014579.1"/>
</dbReference>
<dbReference type="STRING" id="1804984.AYM40_30285"/>
<accession>A0A160FUN8</accession>
<dbReference type="InterPro" id="IPR023271">
    <property type="entry name" value="Aquaporin-like"/>
</dbReference>
<sequence>MRGALDVLGLIFWLVFAFVACGFEHSGANIFLFALALIGLHPESVTLARAAANLVSVTIGNLVGGSVFMSLGYWLQDRHSNRSQSGMAVPDSAGADLKHLDLALK</sequence>
<dbReference type="GO" id="GO:0005886">
    <property type="term" value="C:plasma membrane"/>
    <property type="evidence" value="ECO:0007669"/>
    <property type="project" value="TreeGrafter"/>
</dbReference>
<dbReference type="AlphaFoldDB" id="A0A160FUN8"/>
<dbReference type="PANTHER" id="PTHR30520">
    <property type="entry name" value="FORMATE TRANSPORTER-RELATED"/>
    <property type="match status" value="1"/>
</dbReference>
<evidence type="ECO:0000256" key="1">
    <source>
        <dbReference type="ARBA" id="ARBA00004141"/>
    </source>
</evidence>
<dbReference type="OrthoDB" id="9786493at2"/>
<evidence type="ECO:0000256" key="2">
    <source>
        <dbReference type="ARBA" id="ARBA00022692"/>
    </source>
</evidence>
<organism evidence="6 7">
    <name type="scientific">Paraburkholderia phytofirmans OLGA172</name>
    <dbReference type="NCBI Taxonomy" id="1417228"/>
    <lineage>
        <taxon>Bacteria</taxon>
        <taxon>Pseudomonadati</taxon>
        <taxon>Pseudomonadota</taxon>
        <taxon>Betaproteobacteria</taxon>
        <taxon>Burkholderiales</taxon>
        <taxon>Burkholderiaceae</taxon>
        <taxon>Paraburkholderia</taxon>
    </lineage>
</organism>
<dbReference type="Gene3D" id="1.20.1080.10">
    <property type="entry name" value="Glycerol uptake facilitator protein"/>
    <property type="match status" value="1"/>
</dbReference>
<evidence type="ECO:0000256" key="3">
    <source>
        <dbReference type="ARBA" id="ARBA00022989"/>
    </source>
</evidence>
<dbReference type="EMBL" id="CP014579">
    <property type="protein sequence ID" value="ANB76498.1"/>
    <property type="molecule type" value="Genomic_DNA"/>
</dbReference>
<dbReference type="Pfam" id="PF01226">
    <property type="entry name" value="Form_Nir_trans"/>
    <property type="match status" value="1"/>
</dbReference>
<feature type="transmembrane region" description="Helical" evidence="5">
    <location>
        <begin position="50"/>
        <end position="75"/>
    </location>
</feature>